<dbReference type="OrthoDB" id="6428174at2759"/>
<evidence type="ECO:0000256" key="4">
    <source>
        <dbReference type="ARBA" id="ARBA00022989"/>
    </source>
</evidence>
<dbReference type="GO" id="GO:0015095">
    <property type="term" value="F:magnesium ion transmembrane transporter activity"/>
    <property type="evidence" value="ECO:0007669"/>
    <property type="project" value="InterPro"/>
</dbReference>
<evidence type="ECO:0000256" key="5">
    <source>
        <dbReference type="ARBA" id="ARBA00023136"/>
    </source>
</evidence>
<dbReference type="GO" id="GO:0016020">
    <property type="term" value="C:membrane"/>
    <property type="evidence" value="ECO:0007669"/>
    <property type="project" value="UniProtKB-SubCell"/>
</dbReference>
<organism evidence="7 8">
    <name type="scientific">Dibothriocephalus latus</name>
    <name type="common">Fish tapeworm</name>
    <name type="synonym">Diphyllobothrium latum</name>
    <dbReference type="NCBI Taxonomy" id="60516"/>
    <lineage>
        <taxon>Eukaryota</taxon>
        <taxon>Metazoa</taxon>
        <taxon>Spiralia</taxon>
        <taxon>Lophotrochozoa</taxon>
        <taxon>Platyhelminthes</taxon>
        <taxon>Cestoda</taxon>
        <taxon>Eucestoda</taxon>
        <taxon>Diphyllobothriidea</taxon>
        <taxon>Diphyllobothriidae</taxon>
        <taxon>Dibothriocephalus</taxon>
    </lineage>
</organism>
<evidence type="ECO:0000313" key="7">
    <source>
        <dbReference type="EMBL" id="VDN10979.1"/>
    </source>
</evidence>
<proteinExistence type="inferred from homology"/>
<dbReference type="Proteomes" id="UP000281553">
    <property type="component" value="Unassembled WGS sequence"/>
</dbReference>
<evidence type="ECO:0000313" key="8">
    <source>
        <dbReference type="Proteomes" id="UP000281553"/>
    </source>
</evidence>
<evidence type="ECO:0008006" key="9">
    <source>
        <dbReference type="Google" id="ProtNLM"/>
    </source>
</evidence>
<comment type="similarity">
    <text evidence="2">Belongs to the NIPA family.</text>
</comment>
<dbReference type="Pfam" id="PF05653">
    <property type="entry name" value="Mg_trans_NIPA"/>
    <property type="match status" value="1"/>
</dbReference>
<keyword evidence="3 6" id="KW-0812">Transmembrane</keyword>
<keyword evidence="5 6" id="KW-0472">Membrane</keyword>
<dbReference type="AlphaFoldDB" id="A0A3P7NNZ4"/>
<dbReference type="InterPro" id="IPR037185">
    <property type="entry name" value="EmrE-like"/>
</dbReference>
<evidence type="ECO:0000256" key="3">
    <source>
        <dbReference type="ARBA" id="ARBA00022692"/>
    </source>
</evidence>
<keyword evidence="8" id="KW-1185">Reference proteome</keyword>
<dbReference type="PANTHER" id="PTHR12570">
    <property type="match status" value="1"/>
</dbReference>
<feature type="transmembrane region" description="Helical" evidence="6">
    <location>
        <begin position="45"/>
        <end position="63"/>
    </location>
</feature>
<accession>A0A3P7NNZ4</accession>
<evidence type="ECO:0000256" key="6">
    <source>
        <dbReference type="SAM" id="Phobius"/>
    </source>
</evidence>
<comment type="subcellular location">
    <subcellularLocation>
        <location evidence="1">Membrane</location>
        <topology evidence="1">Multi-pass membrane protein</topology>
    </subcellularLocation>
</comment>
<dbReference type="SUPFAM" id="SSF103481">
    <property type="entry name" value="Multidrug resistance efflux transporter EmrE"/>
    <property type="match status" value="1"/>
</dbReference>
<evidence type="ECO:0000256" key="2">
    <source>
        <dbReference type="ARBA" id="ARBA00007230"/>
    </source>
</evidence>
<keyword evidence="4 6" id="KW-1133">Transmembrane helix</keyword>
<dbReference type="EMBL" id="UYRU01050393">
    <property type="protein sequence ID" value="VDN10979.1"/>
    <property type="molecule type" value="Genomic_DNA"/>
</dbReference>
<dbReference type="InterPro" id="IPR008521">
    <property type="entry name" value="Mg_trans_NIPA"/>
</dbReference>
<evidence type="ECO:0000256" key="1">
    <source>
        <dbReference type="ARBA" id="ARBA00004141"/>
    </source>
</evidence>
<name>A0A3P7NNZ4_DIBLA</name>
<feature type="transmembrane region" description="Helical" evidence="6">
    <location>
        <begin position="12"/>
        <end position="39"/>
    </location>
</feature>
<gene>
    <name evidence="7" type="ORF">DILT_LOCUS6810</name>
</gene>
<sequence>MGIGEGANFAGYAFAPASLITPMGGLSVLVSAVLSSHFLGEDLNFPGKIGCIVCLCGSTMVVLHAPKEQEVQTLRELGEKILDPVFKLLPFVLLFIIVPQEPTTGFS</sequence>
<dbReference type="PANTHER" id="PTHR12570:SF92">
    <property type="entry name" value="SPICHTHYIN, ISOFORM B"/>
    <property type="match status" value="1"/>
</dbReference>
<reference evidence="7 8" key="1">
    <citation type="submission" date="2018-11" db="EMBL/GenBank/DDBJ databases">
        <authorList>
            <consortium name="Pathogen Informatics"/>
        </authorList>
    </citation>
    <scope>NUCLEOTIDE SEQUENCE [LARGE SCALE GENOMIC DNA]</scope>
</reference>
<protein>
    <recommendedName>
        <fullName evidence="9">EamA domain-containing protein</fullName>
    </recommendedName>
</protein>